<evidence type="ECO:0000256" key="1">
    <source>
        <dbReference type="ARBA" id="ARBA00004123"/>
    </source>
</evidence>
<dbReference type="Pfam" id="PF03221">
    <property type="entry name" value="HTH_Tnp_Tc5"/>
    <property type="match status" value="1"/>
</dbReference>
<reference evidence="8" key="1">
    <citation type="submission" date="2025-08" db="UniProtKB">
        <authorList>
            <consortium name="RefSeq"/>
        </authorList>
    </citation>
    <scope>IDENTIFICATION</scope>
    <source>
        <tissue evidence="8">Blood</tissue>
    </source>
</reference>
<dbReference type="SUPFAM" id="SSF46689">
    <property type="entry name" value="Homeodomain-like"/>
    <property type="match status" value="2"/>
</dbReference>
<protein>
    <submittedName>
        <fullName evidence="8">Tigger transposable element-derived protein 1-like isoform X1</fullName>
    </submittedName>
</protein>
<evidence type="ECO:0000256" key="3">
    <source>
        <dbReference type="ARBA" id="ARBA00023242"/>
    </source>
</evidence>
<evidence type="ECO:0000256" key="5">
    <source>
        <dbReference type="SAM" id="MobiDB-lite"/>
    </source>
</evidence>
<dbReference type="SMART" id="SM00674">
    <property type="entry name" value="CENPB"/>
    <property type="match status" value="1"/>
</dbReference>
<proteinExistence type="predicted"/>
<evidence type="ECO:0000256" key="4">
    <source>
        <dbReference type="SAM" id="Coils"/>
    </source>
</evidence>
<keyword evidence="3" id="KW-0539">Nucleus</keyword>
<dbReference type="PANTHER" id="PTHR19303:SF26">
    <property type="entry name" value="TIGGER TRANSPOSABLE ELEMENT-DERIVED PROTEIN 1"/>
    <property type="match status" value="1"/>
</dbReference>
<feature type="region of interest" description="Disordered" evidence="5">
    <location>
        <begin position="214"/>
        <end position="241"/>
    </location>
</feature>
<dbReference type="PROSITE" id="PS51253">
    <property type="entry name" value="HTH_CENPB"/>
    <property type="match status" value="1"/>
</dbReference>
<feature type="region of interest" description="Disordered" evidence="5">
    <location>
        <begin position="784"/>
        <end position="834"/>
    </location>
</feature>
<dbReference type="PANTHER" id="PTHR19303">
    <property type="entry name" value="TRANSPOSON"/>
    <property type="match status" value="1"/>
</dbReference>
<sequence length="900" mass="102520">MGGEAAAPSGKGGRRVAGRSGRGGAQAARRGAALPAAEGSFLEGRKNRRARGFPGKKEGTTMAEQRVVVPKEAGTENEGRDPLIVQVKTTGDCLTSNGPSYINLQSQEEIHQCWDFHLQKFLKSVAVLPATLPPLEENATESQASTGRDKENPQQEISGWSRGESVLQRDPNISAKAWTGREKLDFCMKVKVKETLKEVDLGSQWPLQLRQFGPQDAEQHQEMSSKRKSSGTTEGSKKKQRKVISLNLKMKIIKAYEAGKKVTNIAQEEGLAHSTISAILKDKERIKEATKGSSGMTTSIIRKQKHLVHEMEKLLILWIEDQIQKRLPVSLFLIQNKARSIFSTLKERAGEECTETFTASRGWFMRFQLRFHYQKTQRLGKADKEAGKHFPDELDNVVAEGNYFAEQIFRVDETGLYWKRMPERTYIHREAQAMPGCKAFKDRVTLLLGGNVAGFKLTPFLILKSDHACMFENISKDTLPVYYRFDCKAWMTHVLFEDWFTNCFIPQVKEYCWQEGITFKILLLLDKAPGHPLHLDSLHPNIKVVYLPQNTTTLVQPVGQGAISAFKAYYLHAVFANAFAAVDDEKLTLSEFWKSYNILHCIENIVAAWQDVNVKCMQGFWRKCLKCFPLLVNNSVGFDQNQNVDEINKKILTLANFLDLEVDAKEVKKWIAYAEGELSNEELIELKEELEAQKVVEEEVEKEKVEKEKVEKEKVEKEKEKEKVVEIQPKTFSLKRLAGVFSGVNKVLSELKRMDPDVERFSKVHWEMSEILKCYREIYEGKKKERNSKETKQRDFRKEVTPSPAPLPFLSPIPSTGIQHQEDPQPSTSYASRFAHPENAENYEYFQGFISNFMYAGAPKDTVQKSPKLEEETFEIRKVKIPLDIKQEIDGEANSPEYDI</sequence>
<dbReference type="InterPro" id="IPR004875">
    <property type="entry name" value="DDE_SF_endonuclease_dom"/>
</dbReference>
<dbReference type="Gene3D" id="1.10.10.60">
    <property type="entry name" value="Homeodomain-like"/>
    <property type="match status" value="2"/>
</dbReference>
<dbReference type="Pfam" id="PF03184">
    <property type="entry name" value="DDE_1"/>
    <property type="match status" value="1"/>
</dbReference>
<feature type="domain" description="HTH CENPB-type" evidence="6">
    <location>
        <begin position="299"/>
        <end position="377"/>
    </location>
</feature>
<dbReference type="GeneID" id="117663163"/>
<evidence type="ECO:0000256" key="2">
    <source>
        <dbReference type="ARBA" id="ARBA00023125"/>
    </source>
</evidence>
<evidence type="ECO:0000313" key="8">
    <source>
        <dbReference type="RefSeq" id="XP_034268959.2"/>
    </source>
</evidence>
<name>A0A6P9BFW9_PANGU</name>
<comment type="subcellular location">
    <subcellularLocation>
        <location evidence="1">Nucleus</location>
    </subcellularLocation>
</comment>
<keyword evidence="2" id="KW-0238">DNA-binding</keyword>
<accession>A0A6P9BFW9</accession>
<keyword evidence="4" id="KW-0175">Coiled coil</keyword>
<evidence type="ECO:0000313" key="7">
    <source>
        <dbReference type="Proteomes" id="UP001652622"/>
    </source>
</evidence>
<gene>
    <name evidence="8" type="primary">LOC117663163</name>
</gene>
<feature type="region of interest" description="Disordered" evidence="5">
    <location>
        <begin position="1"/>
        <end position="57"/>
    </location>
</feature>
<evidence type="ECO:0000259" key="6">
    <source>
        <dbReference type="PROSITE" id="PS51253"/>
    </source>
</evidence>
<feature type="coiled-coil region" evidence="4">
    <location>
        <begin position="673"/>
        <end position="727"/>
    </location>
</feature>
<dbReference type="InterPro" id="IPR007889">
    <property type="entry name" value="HTH_Psq"/>
</dbReference>
<feature type="compositionally biased region" description="Basic and acidic residues" evidence="5">
    <location>
        <begin position="784"/>
        <end position="800"/>
    </location>
</feature>
<dbReference type="Proteomes" id="UP001652622">
    <property type="component" value="Unplaced"/>
</dbReference>
<keyword evidence="7" id="KW-1185">Reference proteome</keyword>
<dbReference type="Pfam" id="PF04218">
    <property type="entry name" value="CENP-B_N"/>
    <property type="match status" value="1"/>
</dbReference>
<feature type="compositionally biased region" description="Low complexity" evidence="5">
    <location>
        <begin position="25"/>
        <end position="39"/>
    </location>
</feature>
<feature type="region of interest" description="Disordered" evidence="5">
    <location>
        <begin position="136"/>
        <end position="165"/>
    </location>
</feature>
<dbReference type="InterPro" id="IPR050863">
    <property type="entry name" value="CenT-Element_Derived"/>
</dbReference>
<dbReference type="InterPro" id="IPR006600">
    <property type="entry name" value="HTH_CenpB_DNA-bd_dom"/>
</dbReference>
<dbReference type="InterPro" id="IPR009057">
    <property type="entry name" value="Homeodomain-like_sf"/>
</dbReference>
<dbReference type="RefSeq" id="XP_034268959.2">
    <property type="nucleotide sequence ID" value="XM_034413068.2"/>
</dbReference>
<feature type="compositionally biased region" description="Polar residues" evidence="5">
    <location>
        <begin position="813"/>
        <end position="831"/>
    </location>
</feature>
<organism evidence="7 8">
    <name type="scientific">Pantherophis guttatus</name>
    <name type="common">Corn snake</name>
    <name type="synonym">Elaphe guttata</name>
    <dbReference type="NCBI Taxonomy" id="94885"/>
    <lineage>
        <taxon>Eukaryota</taxon>
        <taxon>Metazoa</taxon>
        <taxon>Chordata</taxon>
        <taxon>Craniata</taxon>
        <taxon>Vertebrata</taxon>
        <taxon>Euteleostomi</taxon>
        <taxon>Lepidosauria</taxon>
        <taxon>Squamata</taxon>
        <taxon>Bifurcata</taxon>
        <taxon>Unidentata</taxon>
        <taxon>Episquamata</taxon>
        <taxon>Toxicofera</taxon>
        <taxon>Serpentes</taxon>
        <taxon>Colubroidea</taxon>
        <taxon>Colubridae</taxon>
        <taxon>Colubrinae</taxon>
        <taxon>Pantherophis</taxon>
    </lineage>
</organism>